<gene>
    <name evidence="1" type="ORF">Xbed_00059</name>
</gene>
<proteinExistence type="predicted"/>
<dbReference type="AlphaFoldDB" id="A0A1Y2SV92"/>
<comment type="caution">
    <text evidence="1">The sequence shown here is derived from an EMBL/GenBank/DDBJ whole genome shotgun (WGS) entry which is preliminary data.</text>
</comment>
<dbReference type="STRING" id="40578.Xbed_00059"/>
<organism evidence="1 2">
    <name type="scientific">Xenorhabdus beddingii</name>
    <dbReference type="NCBI Taxonomy" id="40578"/>
    <lineage>
        <taxon>Bacteria</taxon>
        <taxon>Pseudomonadati</taxon>
        <taxon>Pseudomonadota</taxon>
        <taxon>Gammaproteobacteria</taxon>
        <taxon>Enterobacterales</taxon>
        <taxon>Morganellaceae</taxon>
        <taxon>Xenorhabdus</taxon>
    </lineage>
</organism>
<dbReference type="Proteomes" id="UP000194204">
    <property type="component" value="Unassembled WGS sequence"/>
</dbReference>
<sequence>MGYKQTRIPVTLQVASLLAHSLAAALHLEILWV</sequence>
<dbReference type="EMBL" id="MUBK01000001">
    <property type="protein sequence ID" value="OTA21811.1"/>
    <property type="molecule type" value="Genomic_DNA"/>
</dbReference>
<protein>
    <submittedName>
        <fullName evidence="1">Uncharacterized protein</fullName>
    </submittedName>
</protein>
<keyword evidence="2" id="KW-1185">Reference proteome</keyword>
<accession>A0A1Y2SV92</accession>
<reference evidence="1 2" key="1">
    <citation type="submission" date="2017-01" db="EMBL/GenBank/DDBJ databases">
        <title>Deconstructing symbiosis and pathogenesis requirements using a combined genomic-metabolomic approach.</title>
        <authorList>
            <person name="Tobias N.J."/>
            <person name="Wolff H."/>
            <person name="Djahanschiri B."/>
            <person name="Ebersberger I."/>
            <person name="Bode H.B."/>
        </authorList>
    </citation>
    <scope>NUCLEOTIDE SEQUENCE [LARGE SCALE GENOMIC DNA]</scope>
    <source>
        <strain evidence="1 2">DSM 4764</strain>
    </source>
</reference>
<name>A0A1Y2SV92_9GAMM</name>
<evidence type="ECO:0000313" key="2">
    <source>
        <dbReference type="Proteomes" id="UP000194204"/>
    </source>
</evidence>
<evidence type="ECO:0000313" key="1">
    <source>
        <dbReference type="EMBL" id="OTA21811.1"/>
    </source>
</evidence>